<organism evidence="1 2">
    <name type="scientific">Mycena alexandri</name>
    <dbReference type="NCBI Taxonomy" id="1745969"/>
    <lineage>
        <taxon>Eukaryota</taxon>
        <taxon>Fungi</taxon>
        <taxon>Dikarya</taxon>
        <taxon>Basidiomycota</taxon>
        <taxon>Agaricomycotina</taxon>
        <taxon>Agaricomycetes</taxon>
        <taxon>Agaricomycetidae</taxon>
        <taxon>Agaricales</taxon>
        <taxon>Marasmiineae</taxon>
        <taxon>Mycenaceae</taxon>
        <taxon>Mycena</taxon>
    </lineage>
</organism>
<evidence type="ECO:0000313" key="2">
    <source>
        <dbReference type="Proteomes" id="UP001218188"/>
    </source>
</evidence>
<protein>
    <submittedName>
        <fullName evidence="1">Uncharacterized protein</fullName>
    </submittedName>
</protein>
<keyword evidence="2" id="KW-1185">Reference proteome</keyword>
<proteinExistence type="predicted"/>
<reference evidence="1" key="1">
    <citation type="submission" date="2023-03" db="EMBL/GenBank/DDBJ databases">
        <title>Massive genome expansion in bonnet fungi (Mycena s.s.) driven by repeated elements and novel gene families across ecological guilds.</title>
        <authorList>
            <consortium name="Lawrence Berkeley National Laboratory"/>
            <person name="Harder C.B."/>
            <person name="Miyauchi S."/>
            <person name="Viragh M."/>
            <person name="Kuo A."/>
            <person name="Thoen E."/>
            <person name="Andreopoulos B."/>
            <person name="Lu D."/>
            <person name="Skrede I."/>
            <person name="Drula E."/>
            <person name="Henrissat B."/>
            <person name="Morin E."/>
            <person name="Kohler A."/>
            <person name="Barry K."/>
            <person name="LaButti K."/>
            <person name="Morin E."/>
            <person name="Salamov A."/>
            <person name="Lipzen A."/>
            <person name="Mereny Z."/>
            <person name="Hegedus B."/>
            <person name="Baldrian P."/>
            <person name="Stursova M."/>
            <person name="Weitz H."/>
            <person name="Taylor A."/>
            <person name="Grigoriev I.V."/>
            <person name="Nagy L.G."/>
            <person name="Martin F."/>
            <person name="Kauserud H."/>
        </authorList>
    </citation>
    <scope>NUCLEOTIDE SEQUENCE</scope>
    <source>
        <strain evidence="1">CBHHK200</strain>
    </source>
</reference>
<name>A0AAD6XDW0_9AGAR</name>
<dbReference type="AlphaFoldDB" id="A0AAD6XDW0"/>
<comment type="caution">
    <text evidence="1">The sequence shown here is derived from an EMBL/GenBank/DDBJ whole genome shotgun (WGS) entry which is preliminary data.</text>
</comment>
<dbReference type="EMBL" id="JARJCM010000015">
    <property type="protein sequence ID" value="KAJ7041679.1"/>
    <property type="molecule type" value="Genomic_DNA"/>
</dbReference>
<sequence length="279" mass="30381">MSDAYTKQLSSRAHGFAVRFPNLSDDLPPTLRQTGVEVGAICLLHADGSLEPLLNLTQPQGDHSNPKEGVPQNWEWIRLNAGDLRANGLFFPPNTAVSSTTAGKEDFSFSVEASAAPIGEASATFRATSTRSRKAMLFLPDGASNWDARPIGKFHALAHKHGKNWRKFVRDVLNREIGPEGLILVTGVTKATSWCIAAVDNSSQGREMSLKLKAASVAGVGASYSWEWENATSSMHSGPHRRPGEESWHDNQTVFLRGFQILPSLAGGTNVRPFPNFKF</sequence>
<evidence type="ECO:0000313" key="1">
    <source>
        <dbReference type="EMBL" id="KAJ7041679.1"/>
    </source>
</evidence>
<dbReference type="Proteomes" id="UP001218188">
    <property type="component" value="Unassembled WGS sequence"/>
</dbReference>
<gene>
    <name evidence="1" type="ORF">C8F04DRAFT_1176775</name>
</gene>
<accession>A0AAD6XDW0</accession>